<proteinExistence type="predicted"/>
<comment type="caution">
    <text evidence="2">The sequence shown here is derived from an EMBL/GenBank/DDBJ whole genome shotgun (WGS) entry which is preliminary data.</text>
</comment>
<sequence length="50" mass="5403">MSFILDTSTPAAPYIVNAWRRAHPEQDIPEGHVSIRPQAGVEAKTASKTG</sequence>
<gene>
    <name evidence="2" type="ORF">GCM10009789_39020</name>
</gene>
<keyword evidence="3" id="KW-1185">Reference proteome</keyword>
<dbReference type="Proteomes" id="UP001500393">
    <property type="component" value="Unassembled WGS sequence"/>
</dbReference>
<reference evidence="3" key="1">
    <citation type="journal article" date="2019" name="Int. J. Syst. Evol. Microbiol.">
        <title>The Global Catalogue of Microorganisms (GCM) 10K type strain sequencing project: providing services to taxonomists for standard genome sequencing and annotation.</title>
        <authorList>
            <consortium name="The Broad Institute Genomics Platform"/>
            <consortium name="The Broad Institute Genome Sequencing Center for Infectious Disease"/>
            <person name="Wu L."/>
            <person name="Ma J."/>
        </authorList>
    </citation>
    <scope>NUCLEOTIDE SEQUENCE [LARGE SCALE GENOMIC DNA]</scope>
    <source>
        <strain evidence="3">JCM 14969</strain>
    </source>
</reference>
<evidence type="ECO:0000313" key="2">
    <source>
        <dbReference type="EMBL" id="GAA1581354.1"/>
    </source>
</evidence>
<evidence type="ECO:0000313" key="3">
    <source>
        <dbReference type="Proteomes" id="UP001500393"/>
    </source>
</evidence>
<organism evidence="2 3">
    <name type="scientific">Kribbella sancticallisti</name>
    <dbReference type="NCBI Taxonomy" id="460087"/>
    <lineage>
        <taxon>Bacteria</taxon>
        <taxon>Bacillati</taxon>
        <taxon>Actinomycetota</taxon>
        <taxon>Actinomycetes</taxon>
        <taxon>Propionibacteriales</taxon>
        <taxon>Kribbellaceae</taxon>
        <taxon>Kribbella</taxon>
    </lineage>
</organism>
<name>A0ABP4PK80_9ACTN</name>
<dbReference type="RefSeq" id="WP_344215796.1">
    <property type="nucleotide sequence ID" value="NZ_BAAAOS010000020.1"/>
</dbReference>
<evidence type="ECO:0000256" key="1">
    <source>
        <dbReference type="SAM" id="MobiDB-lite"/>
    </source>
</evidence>
<dbReference type="EMBL" id="BAAAOS010000020">
    <property type="protein sequence ID" value="GAA1581354.1"/>
    <property type="molecule type" value="Genomic_DNA"/>
</dbReference>
<protein>
    <submittedName>
        <fullName evidence="2">Uncharacterized protein</fullName>
    </submittedName>
</protein>
<accession>A0ABP4PK80</accession>
<feature type="region of interest" description="Disordered" evidence="1">
    <location>
        <begin position="28"/>
        <end position="50"/>
    </location>
</feature>